<organism evidence="1 2">
    <name type="scientific">Phascolomyces articulosus</name>
    <dbReference type="NCBI Taxonomy" id="60185"/>
    <lineage>
        <taxon>Eukaryota</taxon>
        <taxon>Fungi</taxon>
        <taxon>Fungi incertae sedis</taxon>
        <taxon>Mucoromycota</taxon>
        <taxon>Mucoromycotina</taxon>
        <taxon>Mucoromycetes</taxon>
        <taxon>Mucorales</taxon>
        <taxon>Lichtheimiaceae</taxon>
        <taxon>Phascolomyces</taxon>
    </lineage>
</organism>
<reference evidence="1" key="1">
    <citation type="journal article" date="2022" name="IScience">
        <title>Evolution of zygomycete secretomes and the origins of terrestrial fungal ecologies.</title>
        <authorList>
            <person name="Chang Y."/>
            <person name="Wang Y."/>
            <person name="Mondo S."/>
            <person name="Ahrendt S."/>
            <person name="Andreopoulos W."/>
            <person name="Barry K."/>
            <person name="Beard J."/>
            <person name="Benny G.L."/>
            <person name="Blankenship S."/>
            <person name="Bonito G."/>
            <person name="Cuomo C."/>
            <person name="Desiro A."/>
            <person name="Gervers K.A."/>
            <person name="Hundley H."/>
            <person name="Kuo A."/>
            <person name="LaButti K."/>
            <person name="Lang B.F."/>
            <person name="Lipzen A."/>
            <person name="O'Donnell K."/>
            <person name="Pangilinan J."/>
            <person name="Reynolds N."/>
            <person name="Sandor L."/>
            <person name="Smith M.E."/>
            <person name="Tsang A."/>
            <person name="Grigoriev I.V."/>
            <person name="Stajich J.E."/>
            <person name="Spatafora J.W."/>
        </authorList>
    </citation>
    <scope>NUCLEOTIDE SEQUENCE</scope>
    <source>
        <strain evidence="1">RSA 2281</strain>
    </source>
</reference>
<evidence type="ECO:0000313" key="2">
    <source>
        <dbReference type="Proteomes" id="UP001209540"/>
    </source>
</evidence>
<comment type="caution">
    <text evidence="1">The sequence shown here is derived from an EMBL/GenBank/DDBJ whole genome shotgun (WGS) entry which is preliminary data.</text>
</comment>
<accession>A0AAD5K9Y1</accession>
<name>A0AAD5K9Y1_9FUNG</name>
<gene>
    <name evidence="1" type="ORF">BDA99DRAFT_510950</name>
</gene>
<proteinExistence type="predicted"/>
<dbReference type="EMBL" id="JAIXMP010000014">
    <property type="protein sequence ID" value="KAI9262352.1"/>
    <property type="molecule type" value="Genomic_DNA"/>
</dbReference>
<sequence>MIHFIMRPIRTKISFYLFILIHVHPTYPHLPNSIQLNRKRHECPLPHTVTRLQWEEAGHTIRRKTNRKSLPSHLETVNLNGIMRKNNLYAREIISRIETEFTSVPIRATSHVVKTNC</sequence>
<protein>
    <submittedName>
        <fullName evidence="1">Uncharacterized protein</fullName>
    </submittedName>
</protein>
<evidence type="ECO:0000313" key="1">
    <source>
        <dbReference type="EMBL" id="KAI9262352.1"/>
    </source>
</evidence>
<reference evidence="1" key="2">
    <citation type="submission" date="2023-02" db="EMBL/GenBank/DDBJ databases">
        <authorList>
            <consortium name="DOE Joint Genome Institute"/>
            <person name="Mondo S.J."/>
            <person name="Chang Y."/>
            <person name="Wang Y."/>
            <person name="Ahrendt S."/>
            <person name="Andreopoulos W."/>
            <person name="Barry K."/>
            <person name="Beard J."/>
            <person name="Benny G.L."/>
            <person name="Blankenship S."/>
            <person name="Bonito G."/>
            <person name="Cuomo C."/>
            <person name="Desiro A."/>
            <person name="Gervers K.A."/>
            <person name="Hundley H."/>
            <person name="Kuo A."/>
            <person name="LaButti K."/>
            <person name="Lang B.F."/>
            <person name="Lipzen A."/>
            <person name="O'Donnell K."/>
            <person name="Pangilinan J."/>
            <person name="Reynolds N."/>
            <person name="Sandor L."/>
            <person name="Smith M.W."/>
            <person name="Tsang A."/>
            <person name="Grigoriev I.V."/>
            <person name="Stajich J.E."/>
            <person name="Spatafora J.W."/>
        </authorList>
    </citation>
    <scope>NUCLEOTIDE SEQUENCE</scope>
    <source>
        <strain evidence="1">RSA 2281</strain>
    </source>
</reference>
<keyword evidence="2" id="KW-1185">Reference proteome</keyword>
<dbReference type="AlphaFoldDB" id="A0AAD5K9Y1"/>
<dbReference type="Proteomes" id="UP001209540">
    <property type="component" value="Unassembled WGS sequence"/>
</dbReference>